<dbReference type="AlphaFoldDB" id="A0A7R9BA29"/>
<proteinExistence type="predicted"/>
<dbReference type="EMBL" id="OC023452">
    <property type="protein sequence ID" value="CAD7269319.1"/>
    <property type="molecule type" value="Genomic_DNA"/>
</dbReference>
<reference evidence="2" key="1">
    <citation type="submission" date="2020-11" db="EMBL/GenBank/DDBJ databases">
        <authorList>
            <person name="Tran Van P."/>
        </authorList>
    </citation>
    <scope>NUCLEOTIDE SEQUENCE</scope>
</reference>
<name>A0A7R9BA29_TIMSH</name>
<feature type="compositionally biased region" description="Low complexity" evidence="1">
    <location>
        <begin position="61"/>
        <end position="83"/>
    </location>
</feature>
<evidence type="ECO:0000256" key="1">
    <source>
        <dbReference type="SAM" id="MobiDB-lite"/>
    </source>
</evidence>
<evidence type="ECO:0000313" key="2">
    <source>
        <dbReference type="EMBL" id="CAD7269319.1"/>
    </source>
</evidence>
<gene>
    <name evidence="2" type="ORF">TSIB3V08_LOCUS13319</name>
</gene>
<accession>A0A7R9BA29</accession>
<feature type="region of interest" description="Disordered" evidence="1">
    <location>
        <begin position="1"/>
        <end position="108"/>
    </location>
</feature>
<feature type="compositionally biased region" description="Basic and acidic residues" evidence="1">
    <location>
        <begin position="1"/>
        <end position="15"/>
    </location>
</feature>
<feature type="compositionally biased region" description="Polar residues" evidence="1">
    <location>
        <begin position="32"/>
        <end position="43"/>
    </location>
</feature>
<protein>
    <submittedName>
        <fullName evidence="2">Uncharacterized protein</fullName>
    </submittedName>
</protein>
<organism evidence="2">
    <name type="scientific">Timema shepardi</name>
    <name type="common">Walking stick</name>
    <dbReference type="NCBI Taxonomy" id="629360"/>
    <lineage>
        <taxon>Eukaryota</taxon>
        <taxon>Metazoa</taxon>
        <taxon>Ecdysozoa</taxon>
        <taxon>Arthropoda</taxon>
        <taxon>Hexapoda</taxon>
        <taxon>Insecta</taxon>
        <taxon>Pterygota</taxon>
        <taxon>Neoptera</taxon>
        <taxon>Polyneoptera</taxon>
        <taxon>Phasmatodea</taxon>
        <taxon>Timematodea</taxon>
        <taxon>Timematoidea</taxon>
        <taxon>Timematidae</taxon>
        <taxon>Timema</taxon>
    </lineage>
</organism>
<feature type="compositionally biased region" description="Polar residues" evidence="1">
    <location>
        <begin position="89"/>
        <end position="101"/>
    </location>
</feature>
<sequence length="136" mass="14381">MEKPMDPSDFHRVEQELLNQLQPPPVIRTKDLQNTQGWSTASLDDSDEEFLPMKGGGMIDSMLSSVSSMEGSVLSSGSSVSTSAHSRLAGSQSSPAQQHATNKSHKGMGTITLSLQDVTVTSLSSGSNVKGELCIS</sequence>